<dbReference type="GO" id="GO:0016788">
    <property type="term" value="F:hydrolase activity, acting on ester bonds"/>
    <property type="evidence" value="ECO:0007669"/>
    <property type="project" value="InterPro"/>
</dbReference>
<dbReference type="AlphaFoldDB" id="A0A7T7XKY5"/>
<dbReference type="InterPro" id="IPR032466">
    <property type="entry name" value="Metal_Hydrolase"/>
</dbReference>
<protein>
    <submittedName>
        <fullName evidence="2">TatD family hydrolase</fullName>
    </submittedName>
</protein>
<reference evidence="2" key="1">
    <citation type="submission" date="2021-01" db="EMBL/GenBank/DDBJ databases">
        <title>Description of Breznakiella homolactica.</title>
        <authorList>
            <person name="Song Y."/>
            <person name="Brune A."/>
        </authorList>
    </citation>
    <scope>NUCLEOTIDE SEQUENCE</scope>
    <source>
        <strain evidence="2">RmG30</strain>
    </source>
</reference>
<dbReference type="CDD" id="cd01310">
    <property type="entry name" value="TatD_DNAse"/>
    <property type="match status" value="1"/>
</dbReference>
<dbReference type="InterPro" id="IPR001130">
    <property type="entry name" value="TatD-like"/>
</dbReference>
<dbReference type="KEGG" id="bhc:JFL75_15395"/>
<evidence type="ECO:0000256" key="1">
    <source>
        <dbReference type="PIRSR" id="PIRSR005902-1"/>
    </source>
</evidence>
<feature type="binding site" evidence="1">
    <location>
        <position position="6"/>
    </location>
    <ligand>
        <name>a divalent metal cation</name>
        <dbReference type="ChEBI" id="CHEBI:60240"/>
        <label>1</label>
    </ligand>
</feature>
<dbReference type="Pfam" id="PF01026">
    <property type="entry name" value="TatD_DNase"/>
    <property type="match status" value="1"/>
</dbReference>
<feature type="binding site" evidence="1">
    <location>
        <position position="135"/>
    </location>
    <ligand>
        <name>a divalent metal cation</name>
        <dbReference type="ChEBI" id="CHEBI:60240"/>
        <label>2</label>
    </ligand>
</feature>
<sequence length="266" mass="29686">MASDAHCHPYDLKKQYPGAETERREAGVSCAASSWNREQFEFHETLAAQAAADGAAPVALCFAVHPQLPRFDEPVCRESLALLHVLAAESRLRAVGETGFDLFDREYRDTEKIQEALFAEHLALAIASGLPLVLHVRKAMHKVFAYSRELKKVPAVVFHSYSGTLREGRDLVKRGVNAYFSFGTPICLNHRQAMEACSALPADRLLTETDCPYQPLRGKPFSRWSDIRTILETAAELRNQREGARITPGELEALTDRNFRTVFGTA</sequence>
<evidence type="ECO:0000313" key="3">
    <source>
        <dbReference type="Proteomes" id="UP000595917"/>
    </source>
</evidence>
<accession>A0A7T7XKY5</accession>
<dbReference type="RefSeq" id="WP_215625610.1">
    <property type="nucleotide sequence ID" value="NZ_CP067089.2"/>
</dbReference>
<dbReference type="SUPFAM" id="SSF51556">
    <property type="entry name" value="Metallo-dependent hydrolases"/>
    <property type="match status" value="1"/>
</dbReference>
<keyword evidence="2" id="KW-0378">Hydrolase</keyword>
<keyword evidence="3" id="KW-1185">Reference proteome</keyword>
<feature type="binding site" evidence="1">
    <location>
        <position position="97"/>
    </location>
    <ligand>
        <name>a divalent metal cation</name>
        <dbReference type="ChEBI" id="CHEBI:60240"/>
        <label>1</label>
    </ligand>
</feature>
<feature type="binding site" evidence="1">
    <location>
        <position position="8"/>
    </location>
    <ligand>
        <name>a divalent metal cation</name>
        <dbReference type="ChEBI" id="CHEBI:60240"/>
        <label>1</label>
    </ligand>
</feature>
<feature type="binding site" evidence="1">
    <location>
        <position position="210"/>
    </location>
    <ligand>
        <name>a divalent metal cation</name>
        <dbReference type="ChEBI" id="CHEBI:60240"/>
        <label>1</label>
    </ligand>
</feature>
<name>A0A7T7XKY5_9SPIR</name>
<organism evidence="2 3">
    <name type="scientific">Breznakiella homolactica</name>
    <dbReference type="NCBI Taxonomy" id="2798577"/>
    <lineage>
        <taxon>Bacteria</taxon>
        <taxon>Pseudomonadati</taxon>
        <taxon>Spirochaetota</taxon>
        <taxon>Spirochaetia</taxon>
        <taxon>Spirochaetales</taxon>
        <taxon>Breznakiellaceae</taxon>
        <taxon>Breznakiella</taxon>
    </lineage>
</organism>
<dbReference type="PIRSF" id="PIRSF005902">
    <property type="entry name" value="DNase_TatD"/>
    <property type="match status" value="1"/>
</dbReference>
<dbReference type="PANTHER" id="PTHR46124:SF2">
    <property type="entry name" value="D-AMINOACYL-TRNA DEACYLASE"/>
    <property type="match status" value="1"/>
</dbReference>
<evidence type="ECO:0000313" key="2">
    <source>
        <dbReference type="EMBL" id="QQO08304.1"/>
    </source>
</evidence>
<keyword evidence="1" id="KW-0479">Metal-binding</keyword>
<dbReference type="EMBL" id="CP067089">
    <property type="protein sequence ID" value="QQO08304.1"/>
    <property type="molecule type" value="Genomic_DNA"/>
</dbReference>
<proteinExistence type="predicted"/>
<dbReference type="Proteomes" id="UP000595917">
    <property type="component" value="Chromosome"/>
</dbReference>
<dbReference type="PANTHER" id="PTHR46124">
    <property type="entry name" value="D-AMINOACYL-TRNA DEACYLASE"/>
    <property type="match status" value="1"/>
</dbReference>
<gene>
    <name evidence="2" type="ORF">JFL75_15395</name>
</gene>
<feature type="binding site" evidence="1">
    <location>
        <position position="159"/>
    </location>
    <ligand>
        <name>a divalent metal cation</name>
        <dbReference type="ChEBI" id="CHEBI:60240"/>
        <label>2</label>
    </ligand>
</feature>
<dbReference type="GO" id="GO:0005829">
    <property type="term" value="C:cytosol"/>
    <property type="evidence" value="ECO:0007669"/>
    <property type="project" value="TreeGrafter"/>
</dbReference>
<dbReference type="GO" id="GO:0046872">
    <property type="term" value="F:metal ion binding"/>
    <property type="evidence" value="ECO:0007669"/>
    <property type="project" value="UniProtKB-KW"/>
</dbReference>
<dbReference type="Gene3D" id="3.20.20.140">
    <property type="entry name" value="Metal-dependent hydrolases"/>
    <property type="match status" value="1"/>
</dbReference>